<protein>
    <submittedName>
        <fullName evidence="5">SCO family protein</fullName>
    </submittedName>
</protein>
<comment type="similarity">
    <text evidence="1">Belongs to the SCO1/2 family.</text>
</comment>
<dbReference type="InterPro" id="IPR003782">
    <property type="entry name" value="SCO1/SenC"/>
</dbReference>
<dbReference type="PROSITE" id="PS51257">
    <property type="entry name" value="PROKAR_LIPOPROTEIN"/>
    <property type="match status" value="1"/>
</dbReference>
<proteinExistence type="inferred from homology"/>
<sequence>MKAKFFLSILILFLLTACGTGAEGNNASDSSNSNESSHSKYKGDFEFKVQNFTYTNQNGEEFSKEKLDGKFWVANMVFTNCTTVCPAMTSNMARLQQQLNEADIDAELVSFSVDPVNDTPEMLKQYAEDRGATFENWNLLTGYSDEDIKQFASESFKAFVENPDNSDQVVHQTSFYLVTPDGYAVNKYNGSKAANMEQIVEDIKAMN</sequence>
<dbReference type="Proteomes" id="UP001595882">
    <property type="component" value="Unassembled WGS sequence"/>
</dbReference>
<feature type="signal peptide" evidence="3">
    <location>
        <begin position="1"/>
        <end position="22"/>
    </location>
</feature>
<dbReference type="CDD" id="cd02968">
    <property type="entry name" value="SCO"/>
    <property type="match status" value="1"/>
</dbReference>
<evidence type="ECO:0000313" key="5">
    <source>
        <dbReference type="EMBL" id="MFC4404735.1"/>
    </source>
</evidence>
<dbReference type="InterPro" id="IPR013766">
    <property type="entry name" value="Thioredoxin_domain"/>
</dbReference>
<name>A0ABV8WXY7_9BACI</name>
<evidence type="ECO:0000313" key="6">
    <source>
        <dbReference type="Proteomes" id="UP001595882"/>
    </source>
</evidence>
<reference evidence="6" key="1">
    <citation type="journal article" date="2019" name="Int. J. Syst. Evol. Microbiol.">
        <title>The Global Catalogue of Microorganisms (GCM) 10K type strain sequencing project: providing services to taxonomists for standard genome sequencing and annotation.</title>
        <authorList>
            <consortium name="The Broad Institute Genomics Platform"/>
            <consortium name="The Broad Institute Genome Sequencing Center for Infectious Disease"/>
            <person name="Wu L."/>
            <person name="Ma J."/>
        </authorList>
    </citation>
    <scope>NUCLEOTIDE SEQUENCE [LARGE SCALE GENOMIC DNA]</scope>
    <source>
        <strain evidence="6">CCUG 37865</strain>
    </source>
</reference>
<keyword evidence="2" id="KW-0186">Copper</keyword>
<organism evidence="5 6">
    <name type="scientific">Gracilibacillus xinjiangensis</name>
    <dbReference type="NCBI Taxonomy" id="1193282"/>
    <lineage>
        <taxon>Bacteria</taxon>
        <taxon>Bacillati</taxon>
        <taxon>Bacillota</taxon>
        <taxon>Bacilli</taxon>
        <taxon>Bacillales</taxon>
        <taxon>Bacillaceae</taxon>
        <taxon>Gracilibacillus</taxon>
    </lineage>
</organism>
<keyword evidence="3" id="KW-0732">Signal</keyword>
<dbReference type="EMBL" id="JBHSDT010000008">
    <property type="protein sequence ID" value="MFC4404735.1"/>
    <property type="molecule type" value="Genomic_DNA"/>
</dbReference>
<dbReference type="PANTHER" id="PTHR12151">
    <property type="entry name" value="ELECTRON TRANSPORT PROTIN SCO1/SENC FAMILY MEMBER"/>
    <property type="match status" value="1"/>
</dbReference>
<dbReference type="PROSITE" id="PS51352">
    <property type="entry name" value="THIOREDOXIN_2"/>
    <property type="match status" value="1"/>
</dbReference>
<gene>
    <name evidence="5" type="ORF">ACFOY7_16825</name>
</gene>
<dbReference type="InterPro" id="IPR036249">
    <property type="entry name" value="Thioredoxin-like_sf"/>
</dbReference>
<dbReference type="SUPFAM" id="SSF52833">
    <property type="entry name" value="Thioredoxin-like"/>
    <property type="match status" value="1"/>
</dbReference>
<evidence type="ECO:0000256" key="2">
    <source>
        <dbReference type="ARBA" id="ARBA00023008"/>
    </source>
</evidence>
<evidence type="ECO:0000256" key="1">
    <source>
        <dbReference type="ARBA" id="ARBA00010996"/>
    </source>
</evidence>
<accession>A0ABV8WXY7</accession>
<comment type="caution">
    <text evidence="5">The sequence shown here is derived from an EMBL/GenBank/DDBJ whole genome shotgun (WGS) entry which is preliminary data.</text>
</comment>
<dbReference type="Gene3D" id="3.40.30.10">
    <property type="entry name" value="Glutaredoxin"/>
    <property type="match status" value="1"/>
</dbReference>
<dbReference type="Pfam" id="PF02630">
    <property type="entry name" value="SCO1-SenC"/>
    <property type="match status" value="1"/>
</dbReference>
<keyword evidence="6" id="KW-1185">Reference proteome</keyword>
<evidence type="ECO:0000256" key="3">
    <source>
        <dbReference type="SAM" id="SignalP"/>
    </source>
</evidence>
<dbReference type="PANTHER" id="PTHR12151:SF25">
    <property type="entry name" value="LINALOOL DEHYDRATASE_ISOMERASE DOMAIN-CONTAINING PROTEIN"/>
    <property type="match status" value="1"/>
</dbReference>
<dbReference type="RefSeq" id="WP_390253663.1">
    <property type="nucleotide sequence ID" value="NZ_JBHSDT010000008.1"/>
</dbReference>
<feature type="chain" id="PRO_5046989072" evidence="3">
    <location>
        <begin position="23"/>
        <end position="207"/>
    </location>
</feature>
<feature type="domain" description="Thioredoxin" evidence="4">
    <location>
        <begin position="43"/>
        <end position="207"/>
    </location>
</feature>
<evidence type="ECO:0000259" key="4">
    <source>
        <dbReference type="PROSITE" id="PS51352"/>
    </source>
</evidence>